<accession>A0A4Z2E5H9</accession>
<dbReference type="EMBL" id="SRLO01016163">
    <property type="protein sequence ID" value="TNN24176.1"/>
    <property type="molecule type" value="Genomic_DNA"/>
</dbReference>
<name>A0A4Z2E5H9_9TELE</name>
<reference evidence="1 2" key="1">
    <citation type="submission" date="2019-03" db="EMBL/GenBank/DDBJ databases">
        <title>First draft genome of Liparis tanakae, snailfish: a comprehensive survey of snailfish specific genes.</title>
        <authorList>
            <person name="Kim W."/>
            <person name="Song I."/>
            <person name="Jeong J.-H."/>
            <person name="Kim D."/>
            <person name="Kim S."/>
            <person name="Ryu S."/>
            <person name="Song J.Y."/>
            <person name="Lee S.K."/>
        </authorList>
    </citation>
    <scope>NUCLEOTIDE SEQUENCE [LARGE SCALE GENOMIC DNA]</scope>
    <source>
        <tissue evidence="1">Muscle</tissue>
    </source>
</reference>
<comment type="caution">
    <text evidence="1">The sequence shown here is derived from an EMBL/GenBank/DDBJ whole genome shotgun (WGS) entry which is preliminary data.</text>
</comment>
<evidence type="ECO:0000313" key="2">
    <source>
        <dbReference type="Proteomes" id="UP000314294"/>
    </source>
</evidence>
<protein>
    <submittedName>
        <fullName evidence="1">Uncharacterized protein</fullName>
    </submittedName>
</protein>
<dbReference type="AlphaFoldDB" id="A0A4Z2E5H9"/>
<sequence length="68" mass="7433">MHVYVALLLAYGVSGKFSNFSLVMSSIQSALAAHNTQLCSVHGDRCCMLMPRRWVARGKTSAAQLLSF</sequence>
<organism evidence="1 2">
    <name type="scientific">Liparis tanakae</name>
    <name type="common">Tanaka's snailfish</name>
    <dbReference type="NCBI Taxonomy" id="230148"/>
    <lineage>
        <taxon>Eukaryota</taxon>
        <taxon>Metazoa</taxon>
        <taxon>Chordata</taxon>
        <taxon>Craniata</taxon>
        <taxon>Vertebrata</taxon>
        <taxon>Euteleostomi</taxon>
        <taxon>Actinopterygii</taxon>
        <taxon>Neopterygii</taxon>
        <taxon>Teleostei</taxon>
        <taxon>Neoteleostei</taxon>
        <taxon>Acanthomorphata</taxon>
        <taxon>Eupercaria</taxon>
        <taxon>Perciformes</taxon>
        <taxon>Cottioidei</taxon>
        <taxon>Cottales</taxon>
        <taxon>Liparidae</taxon>
        <taxon>Liparis</taxon>
    </lineage>
</organism>
<keyword evidence="2" id="KW-1185">Reference proteome</keyword>
<dbReference type="Proteomes" id="UP000314294">
    <property type="component" value="Unassembled WGS sequence"/>
</dbReference>
<proteinExistence type="predicted"/>
<gene>
    <name evidence="1" type="ORF">EYF80_065701</name>
</gene>
<evidence type="ECO:0000313" key="1">
    <source>
        <dbReference type="EMBL" id="TNN24176.1"/>
    </source>
</evidence>